<sequence>MPQVQVYVSIPLPVDEVFGFLADGRNLPQWHSGVMEIRGTDPFGPRCGEGCVYRYRFPGRHRDFRLECCAFEPGRRIGFLGQRMWTPLGTQVPRYDFRLWPHGPGCRVGVQVTCSLTGGMLALWPVVSVGWRRDLPDDVQRLHEVLTGSAEPAEIGFDPGPGVIRPQHPRPPRSTQHRPRRPARRFRLPATR</sequence>
<reference evidence="2" key="1">
    <citation type="submission" date="2020-09" db="EMBL/GenBank/DDBJ databases">
        <title>Secondary metabolite and genome analysis of marine Streptomyces chumphonensis KK1-2T.</title>
        <authorList>
            <person name="Phongsopitanun W."/>
            <person name="Kanchanasin P."/>
            <person name="Pittayakhajonwut P."/>
            <person name="Suwanborirux K."/>
            <person name="Tanasupawat S."/>
        </authorList>
    </citation>
    <scope>NUCLEOTIDE SEQUENCE</scope>
    <source>
        <strain evidence="2">KK1-2</strain>
    </source>
</reference>
<dbReference type="Gene3D" id="3.30.530.20">
    <property type="match status" value="1"/>
</dbReference>
<dbReference type="Pfam" id="PF10604">
    <property type="entry name" value="Polyketide_cyc2"/>
    <property type="match status" value="1"/>
</dbReference>
<dbReference type="EMBL" id="JACXYU010000004">
    <property type="protein sequence ID" value="MBD3932143.1"/>
    <property type="molecule type" value="Genomic_DNA"/>
</dbReference>
<organism evidence="2 3">
    <name type="scientific">Streptomyces chumphonensis</name>
    <dbReference type="NCBI Taxonomy" id="1214925"/>
    <lineage>
        <taxon>Bacteria</taxon>
        <taxon>Bacillati</taxon>
        <taxon>Actinomycetota</taxon>
        <taxon>Actinomycetes</taxon>
        <taxon>Kitasatosporales</taxon>
        <taxon>Streptomycetaceae</taxon>
        <taxon>Streptomyces</taxon>
    </lineage>
</organism>
<protein>
    <submittedName>
        <fullName evidence="2">SRPBCC family protein</fullName>
    </submittedName>
</protein>
<dbReference type="InterPro" id="IPR023393">
    <property type="entry name" value="START-like_dom_sf"/>
</dbReference>
<accession>A0A927IAU4</accession>
<evidence type="ECO:0000313" key="3">
    <source>
        <dbReference type="Proteomes" id="UP000632289"/>
    </source>
</evidence>
<keyword evidence="3" id="KW-1185">Reference proteome</keyword>
<dbReference type="SUPFAM" id="SSF55961">
    <property type="entry name" value="Bet v1-like"/>
    <property type="match status" value="1"/>
</dbReference>
<feature type="region of interest" description="Disordered" evidence="1">
    <location>
        <begin position="150"/>
        <end position="192"/>
    </location>
</feature>
<name>A0A927IAU4_9ACTN</name>
<comment type="caution">
    <text evidence="2">The sequence shown here is derived from an EMBL/GenBank/DDBJ whole genome shotgun (WGS) entry which is preliminary data.</text>
</comment>
<evidence type="ECO:0000313" key="2">
    <source>
        <dbReference type="EMBL" id="MBD3932143.1"/>
    </source>
</evidence>
<feature type="compositionally biased region" description="Basic residues" evidence="1">
    <location>
        <begin position="167"/>
        <end position="192"/>
    </location>
</feature>
<dbReference type="Proteomes" id="UP000632289">
    <property type="component" value="Unassembled WGS sequence"/>
</dbReference>
<dbReference type="AlphaFoldDB" id="A0A927IAU4"/>
<gene>
    <name evidence="2" type="ORF">IF129_11345</name>
</gene>
<evidence type="ECO:0000256" key="1">
    <source>
        <dbReference type="SAM" id="MobiDB-lite"/>
    </source>
</evidence>
<dbReference type="InterPro" id="IPR019587">
    <property type="entry name" value="Polyketide_cyclase/dehydratase"/>
</dbReference>
<dbReference type="RefSeq" id="WP_191209432.1">
    <property type="nucleotide sequence ID" value="NZ_BAABKL010000050.1"/>
</dbReference>
<proteinExistence type="predicted"/>